<protein>
    <recommendedName>
        <fullName evidence="4">Glycopeptide</fullName>
    </recommendedName>
</protein>
<dbReference type="SUPFAM" id="SSF49870">
    <property type="entry name" value="Osmotin, thaumatin-like protein"/>
    <property type="match status" value="1"/>
</dbReference>
<evidence type="ECO:0008006" key="4">
    <source>
        <dbReference type="Google" id="ProtNLM"/>
    </source>
</evidence>
<feature type="signal peptide" evidence="1">
    <location>
        <begin position="1"/>
        <end position="20"/>
    </location>
</feature>
<dbReference type="InterPro" id="IPR037176">
    <property type="entry name" value="Osmotin/thaumatin-like_sf"/>
</dbReference>
<dbReference type="STRING" id="93625.A0A409XKI5"/>
<accession>A0A409XKI5</accession>
<feature type="chain" id="PRO_5018974764" description="Glycopeptide" evidence="1">
    <location>
        <begin position="21"/>
        <end position="161"/>
    </location>
</feature>
<organism evidence="2 3">
    <name type="scientific">Psilocybe cyanescens</name>
    <dbReference type="NCBI Taxonomy" id="93625"/>
    <lineage>
        <taxon>Eukaryota</taxon>
        <taxon>Fungi</taxon>
        <taxon>Dikarya</taxon>
        <taxon>Basidiomycota</taxon>
        <taxon>Agaricomycotina</taxon>
        <taxon>Agaricomycetes</taxon>
        <taxon>Agaricomycetidae</taxon>
        <taxon>Agaricales</taxon>
        <taxon>Agaricineae</taxon>
        <taxon>Strophariaceae</taxon>
        <taxon>Psilocybe</taxon>
    </lineage>
</organism>
<dbReference type="OrthoDB" id="3342934at2759"/>
<dbReference type="AlphaFoldDB" id="A0A409XKI5"/>
<proteinExistence type="predicted"/>
<keyword evidence="3" id="KW-1185">Reference proteome</keyword>
<name>A0A409XKI5_PSICY</name>
<dbReference type="EMBL" id="NHYD01001404">
    <property type="protein sequence ID" value="PPQ91258.1"/>
    <property type="molecule type" value="Genomic_DNA"/>
</dbReference>
<reference evidence="2 3" key="1">
    <citation type="journal article" date="2018" name="Evol. Lett.">
        <title>Horizontal gene cluster transfer increased hallucinogenic mushroom diversity.</title>
        <authorList>
            <person name="Reynolds H.T."/>
            <person name="Vijayakumar V."/>
            <person name="Gluck-Thaler E."/>
            <person name="Korotkin H.B."/>
            <person name="Matheny P.B."/>
            <person name="Slot J.C."/>
        </authorList>
    </citation>
    <scope>NUCLEOTIDE SEQUENCE [LARGE SCALE GENOMIC DNA]</scope>
    <source>
        <strain evidence="2 3">2631</strain>
    </source>
</reference>
<comment type="caution">
    <text evidence="2">The sequence shown here is derived from an EMBL/GenBank/DDBJ whole genome shotgun (WGS) entry which is preliminary data.</text>
</comment>
<evidence type="ECO:0000256" key="1">
    <source>
        <dbReference type="SAM" id="SignalP"/>
    </source>
</evidence>
<dbReference type="InParanoid" id="A0A409XKI5"/>
<evidence type="ECO:0000313" key="2">
    <source>
        <dbReference type="EMBL" id="PPQ91258.1"/>
    </source>
</evidence>
<evidence type="ECO:0000313" key="3">
    <source>
        <dbReference type="Proteomes" id="UP000283269"/>
    </source>
</evidence>
<keyword evidence="1" id="KW-0732">Signal</keyword>
<dbReference type="Proteomes" id="UP000283269">
    <property type="component" value="Unassembled WGS sequence"/>
</dbReference>
<sequence length="161" mass="16587">MFSIKAVPVFLAMLVAGAHAESHTVHFTNRCGRGTPTLIQGGRVLSTGGDFTSNGPLTGAIAYVNLQIRRRSCGFNGEGCTLIETTLVNPTSPGSGSSSDISLIAPHSFSVASGFGYFNGCDGAGADCTSASCSTAFRNPNDNQVQVACQSNNVNLAITFC</sequence>
<gene>
    <name evidence="2" type="ORF">CVT25_006375</name>
</gene>